<feature type="non-terminal residue" evidence="1">
    <location>
        <position position="1"/>
    </location>
</feature>
<accession>A0AAU9W765</accession>
<sequence length="46" mass="5145">GKTAAECNGIASWIEFITPSRFRICVKELFIQHYDPLLVSYAVLSG</sequence>
<evidence type="ECO:0000313" key="2">
    <source>
        <dbReference type="Proteomes" id="UP001159428"/>
    </source>
</evidence>
<organism evidence="1 2">
    <name type="scientific">Pocillopora meandrina</name>
    <dbReference type="NCBI Taxonomy" id="46732"/>
    <lineage>
        <taxon>Eukaryota</taxon>
        <taxon>Metazoa</taxon>
        <taxon>Cnidaria</taxon>
        <taxon>Anthozoa</taxon>
        <taxon>Hexacorallia</taxon>
        <taxon>Scleractinia</taxon>
        <taxon>Astrocoeniina</taxon>
        <taxon>Pocilloporidae</taxon>
        <taxon>Pocillopora</taxon>
    </lineage>
</organism>
<dbReference type="Proteomes" id="UP001159428">
    <property type="component" value="Unassembled WGS sequence"/>
</dbReference>
<dbReference type="AlphaFoldDB" id="A0AAU9W765"/>
<keyword evidence="2" id="KW-1185">Reference proteome</keyword>
<reference evidence="1 2" key="1">
    <citation type="submission" date="2022-05" db="EMBL/GenBank/DDBJ databases">
        <authorList>
            <consortium name="Genoscope - CEA"/>
            <person name="William W."/>
        </authorList>
    </citation>
    <scope>NUCLEOTIDE SEQUENCE [LARGE SCALE GENOMIC DNA]</scope>
</reference>
<dbReference type="EMBL" id="CALNXJ010000009">
    <property type="protein sequence ID" value="CAH3104219.1"/>
    <property type="molecule type" value="Genomic_DNA"/>
</dbReference>
<comment type="caution">
    <text evidence="1">The sequence shown here is derived from an EMBL/GenBank/DDBJ whole genome shotgun (WGS) entry which is preliminary data.</text>
</comment>
<proteinExistence type="predicted"/>
<name>A0AAU9W765_9CNID</name>
<evidence type="ECO:0000313" key="1">
    <source>
        <dbReference type="EMBL" id="CAH3104219.1"/>
    </source>
</evidence>
<gene>
    <name evidence="1" type="ORF">PMEA_00034585</name>
</gene>
<protein>
    <submittedName>
        <fullName evidence="1">Uncharacterized protein</fullName>
    </submittedName>
</protein>